<evidence type="ECO:0008006" key="3">
    <source>
        <dbReference type="Google" id="ProtNLM"/>
    </source>
</evidence>
<dbReference type="KEGG" id="cser:CCO03_11890"/>
<reference evidence="1 2" key="1">
    <citation type="submission" date="2017-05" db="EMBL/GenBank/DDBJ databases">
        <authorList>
            <person name="Song R."/>
            <person name="Chenine A.L."/>
            <person name="Ruprecht R.M."/>
        </authorList>
    </citation>
    <scope>NUCLEOTIDE SEQUENCE [LARGE SCALE GENOMIC DNA]</scope>
    <source>
        <strain evidence="1 2">DSM 26136</strain>
    </source>
</reference>
<proteinExistence type="predicted"/>
<dbReference type="InterPro" id="IPR011004">
    <property type="entry name" value="Trimer_LpxA-like_sf"/>
</dbReference>
<gene>
    <name evidence="1" type="ORF">CCO03_11890</name>
</gene>
<keyword evidence="2" id="KW-1185">Reference proteome</keyword>
<dbReference type="EMBL" id="CP021455">
    <property type="protein sequence ID" value="ARU05288.1"/>
    <property type="molecule type" value="Genomic_DNA"/>
</dbReference>
<organism evidence="1 2">
    <name type="scientific">Comamonas serinivorans</name>
    <dbReference type="NCBI Taxonomy" id="1082851"/>
    <lineage>
        <taxon>Bacteria</taxon>
        <taxon>Pseudomonadati</taxon>
        <taxon>Pseudomonadota</taxon>
        <taxon>Betaproteobacteria</taxon>
        <taxon>Burkholderiales</taxon>
        <taxon>Comamonadaceae</taxon>
        <taxon>Comamonas</taxon>
    </lineage>
</organism>
<protein>
    <recommendedName>
        <fullName evidence="3">Cell shape determination protein CcmA</fullName>
    </recommendedName>
</protein>
<dbReference type="SUPFAM" id="SSF51161">
    <property type="entry name" value="Trimeric LpxA-like enzymes"/>
    <property type="match status" value="1"/>
</dbReference>
<dbReference type="Proteomes" id="UP000196138">
    <property type="component" value="Chromosome"/>
</dbReference>
<evidence type="ECO:0000313" key="2">
    <source>
        <dbReference type="Proteomes" id="UP000196138"/>
    </source>
</evidence>
<evidence type="ECO:0000313" key="1">
    <source>
        <dbReference type="EMBL" id="ARU05288.1"/>
    </source>
</evidence>
<name>A0A1Y0EP93_9BURK</name>
<sequence length="297" mass="31260">MDLTPLAWLAATLLTFAVPLWPAWRELRERHDAAPLAVEGLADWPLEAHLGQANRWPLLTAMPAEADSTDGLATLSTEAPTLVGRLKGATRLIAPLHVRALACDQAVTLEGGAQVSAVLVARSLTCLGQVLLPHVVEVTDTATLSPGCRFFRLKARHIGPMAPAVQAQRITGQTRLQSFGPLRLSAGHVLARDCVVHGDVVLEAGAQLIGSLKAHGRVLLENGAQVHGHLFAVDAIQLGEGAFVAGHVVSQSYLRVGAHSQLGTDTSPVTCTAPQIRLSALARVHGSLNATGMGIVR</sequence>
<dbReference type="AlphaFoldDB" id="A0A1Y0EP93"/>
<accession>A0A1Y0EP93</accession>